<organism evidence="2 3">
    <name type="scientific">Brachionus plicatilis</name>
    <name type="common">Marine rotifer</name>
    <name type="synonym">Brachionus muelleri</name>
    <dbReference type="NCBI Taxonomy" id="10195"/>
    <lineage>
        <taxon>Eukaryota</taxon>
        <taxon>Metazoa</taxon>
        <taxon>Spiralia</taxon>
        <taxon>Gnathifera</taxon>
        <taxon>Rotifera</taxon>
        <taxon>Eurotatoria</taxon>
        <taxon>Monogononta</taxon>
        <taxon>Pseudotrocha</taxon>
        <taxon>Ploima</taxon>
        <taxon>Brachionidae</taxon>
        <taxon>Brachionus</taxon>
    </lineage>
</organism>
<accession>A0A3M7PVK2</accession>
<proteinExistence type="predicted"/>
<dbReference type="EMBL" id="REGN01008695">
    <property type="protein sequence ID" value="RNA02969.1"/>
    <property type="molecule type" value="Genomic_DNA"/>
</dbReference>
<evidence type="ECO:0000313" key="2">
    <source>
        <dbReference type="EMBL" id="RNA02969.1"/>
    </source>
</evidence>
<gene>
    <name evidence="2" type="ORF">BpHYR1_053758</name>
</gene>
<protein>
    <submittedName>
        <fullName evidence="2">Uncharacterized protein</fullName>
    </submittedName>
</protein>
<dbReference type="Proteomes" id="UP000276133">
    <property type="component" value="Unassembled WGS sequence"/>
</dbReference>
<feature type="compositionally biased region" description="Polar residues" evidence="1">
    <location>
        <begin position="1"/>
        <end position="11"/>
    </location>
</feature>
<comment type="caution">
    <text evidence="2">The sequence shown here is derived from an EMBL/GenBank/DDBJ whole genome shotgun (WGS) entry which is preliminary data.</text>
</comment>
<evidence type="ECO:0000256" key="1">
    <source>
        <dbReference type="SAM" id="MobiDB-lite"/>
    </source>
</evidence>
<feature type="compositionally biased region" description="Polar residues" evidence="1">
    <location>
        <begin position="180"/>
        <end position="198"/>
    </location>
</feature>
<evidence type="ECO:0000313" key="3">
    <source>
        <dbReference type="Proteomes" id="UP000276133"/>
    </source>
</evidence>
<feature type="region of interest" description="Disordered" evidence="1">
    <location>
        <begin position="1"/>
        <end position="23"/>
    </location>
</feature>
<name>A0A3M7PVK2_BRAPC</name>
<dbReference type="AlphaFoldDB" id="A0A3M7PVK2"/>
<sequence>TTDGSGSTLNERYTDTKKCPSNDTSRATQLQFLVSTVAVRLIKSLRRLAGRRGLNHFVGPARPLNGVGAACLVSQIKQPKVFKKKTKNCILVRIMKHQSNIEKAPGSITNYLGAVCNIPIEDCKDFENFEEFEINGVVSVFLSTRKKKFEVLAELLNKSVKSEKPGIVLMEADEFRPDNEVNSNPSMQTSADVEQSNVIADENSDQGPEIEIQSGPSDEQNRTKKRKLTLSKSFDNISFADDQEWSSKNTRKNSFDLINRIAVDFLASQQKLIHQMEKMQQTMGEMSKKLDSLERIPKHTNCLASNQPKAPEAYSEKVSQRTESVESLYFKNLLIEYIERDIPERLKNQGLDKLKIEYPNSISKIKDIFMKECILKHVSDWKKMWAYSILHLLIGLSKPQHSGNQTTKSV</sequence>
<feature type="region of interest" description="Disordered" evidence="1">
    <location>
        <begin position="171"/>
        <end position="227"/>
    </location>
</feature>
<feature type="non-terminal residue" evidence="2">
    <location>
        <position position="1"/>
    </location>
</feature>
<reference evidence="2 3" key="1">
    <citation type="journal article" date="2018" name="Sci. Rep.">
        <title>Genomic signatures of local adaptation to the degree of environmental predictability in rotifers.</title>
        <authorList>
            <person name="Franch-Gras L."/>
            <person name="Hahn C."/>
            <person name="Garcia-Roger E.M."/>
            <person name="Carmona M.J."/>
            <person name="Serra M."/>
            <person name="Gomez A."/>
        </authorList>
    </citation>
    <scope>NUCLEOTIDE SEQUENCE [LARGE SCALE GENOMIC DNA]</scope>
    <source>
        <strain evidence="2">HYR1</strain>
    </source>
</reference>
<keyword evidence="3" id="KW-1185">Reference proteome</keyword>